<organism evidence="1 2">
    <name type="scientific">Christensenella tenuis</name>
    <dbReference type="NCBI Taxonomy" id="2763033"/>
    <lineage>
        <taxon>Bacteria</taxon>
        <taxon>Bacillati</taxon>
        <taxon>Bacillota</taxon>
        <taxon>Clostridia</taxon>
        <taxon>Christensenellales</taxon>
        <taxon>Christensenellaceae</taxon>
        <taxon>Christensenella</taxon>
    </lineage>
</organism>
<keyword evidence="2" id="KW-1185">Reference proteome</keyword>
<dbReference type="EMBL" id="JACOON010000005">
    <property type="protein sequence ID" value="MBC5648572.1"/>
    <property type="molecule type" value="Genomic_DNA"/>
</dbReference>
<reference evidence="1 2" key="1">
    <citation type="submission" date="2020-08" db="EMBL/GenBank/DDBJ databases">
        <title>Genome public.</title>
        <authorList>
            <person name="Liu C."/>
            <person name="Sun Q."/>
        </authorList>
    </citation>
    <scope>NUCLEOTIDE SEQUENCE [LARGE SCALE GENOMIC DNA]</scope>
    <source>
        <strain evidence="1 2">NSJ-35</strain>
    </source>
</reference>
<evidence type="ECO:0000313" key="2">
    <source>
        <dbReference type="Proteomes" id="UP000606889"/>
    </source>
</evidence>
<proteinExistence type="predicted"/>
<sequence length="97" mass="10946">MNETTVCEGCAVKGDKTYCLSCRIIQSCIERMREVLSGCRLDECNILAREIKHLTELEYARGRAAGYEAGVAEADELKKRYLAHMERKAVEIASNCR</sequence>
<accession>A0ABR7EFM5</accession>
<dbReference type="RefSeq" id="WP_186858082.1">
    <property type="nucleotide sequence ID" value="NZ_JACOON010000005.1"/>
</dbReference>
<comment type="caution">
    <text evidence="1">The sequence shown here is derived from an EMBL/GenBank/DDBJ whole genome shotgun (WGS) entry which is preliminary data.</text>
</comment>
<evidence type="ECO:0000313" key="1">
    <source>
        <dbReference type="EMBL" id="MBC5648572.1"/>
    </source>
</evidence>
<dbReference type="Proteomes" id="UP000606889">
    <property type="component" value="Unassembled WGS sequence"/>
</dbReference>
<name>A0ABR7EFM5_9FIRM</name>
<gene>
    <name evidence="1" type="ORF">H8S18_09505</name>
</gene>
<protein>
    <submittedName>
        <fullName evidence="1">Uncharacterized protein</fullName>
    </submittedName>
</protein>